<sequence length="198" mass="22978">NQKAKVSVQEFIVNKWRKRKKVQQGIDGLYGNALKGRITRQKLIVNKWRKRKKVHQGIDGLHGNHQKADISRQEFKVNKWRNRKKVQQGIDGLHGNFKEHGKKSDTTITQNLDEAITIENTHNNSESLKGKITRQECIVNTWKKRKKVQHGTDGLHENHQKAGTSRHEFKVNKWIKRRKVQQGIHGLHGSDDNSKNGL</sequence>
<organism evidence="1 2">
    <name type="scientific">Mytilus galloprovincialis</name>
    <name type="common">Mediterranean mussel</name>
    <dbReference type="NCBI Taxonomy" id="29158"/>
    <lineage>
        <taxon>Eukaryota</taxon>
        <taxon>Metazoa</taxon>
        <taxon>Spiralia</taxon>
        <taxon>Lophotrochozoa</taxon>
        <taxon>Mollusca</taxon>
        <taxon>Bivalvia</taxon>
        <taxon>Autobranchia</taxon>
        <taxon>Pteriomorphia</taxon>
        <taxon>Mytilida</taxon>
        <taxon>Mytiloidea</taxon>
        <taxon>Mytilidae</taxon>
        <taxon>Mytilinae</taxon>
        <taxon>Mytilus</taxon>
    </lineage>
</organism>
<name>A0A8B6E130_MYTGA</name>
<accession>A0A8B6E130</accession>
<evidence type="ECO:0000313" key="2">
    <source>
        <dbReference type="Proteomes" id="UP000596742"/>
    </source>
</evidence>
<gene>
    <name evidence="1" type="ORF">MGAL_10B002334</name>
</gene>
<protein>
    <submittedName>
        <fullName evidence="1">Uncharacterized protein</fullName>
    </submittedName>
</protein>
<dbReference type="AlphaFoldDB" id="A0A8B6E130"/>
<proteinExistence type="predicted"/>
<dbReference type="Proteomes" id="UP000596742">
    <property type="component" value="Unassembled WGS sequence"/>
</dbReference>
<reference evidence="1" key="1">
    <citation type="submission" date="2018-11" db="EMBL/GenBank/DDBJ databases">
        <authorList>
            <person name="Alioto T."/>
            <person name="Alioto T."/>
        </authorList>
    </citation>
    <scope>NUCLEOTIDE SEQUENCE</scope>
</reference>
<keyword evidence="2" id="KW-1185">Reference proteome</keyword>
<evidence type="ECO:0000313" key="1">
    <source>
        <dbReference type="EMBL" id="VDI27545.1"/>
    </source>
</evidence>
<feature type="non-terminal residue" evidence="1">
    <location>
        <position position="1"/>
    </location>
</feature>
<dbReference type="EMBL" id="UYJE01004383">
    <property type="protein sequence ID" value="VDI27545.1"/>
    <property type="molecule type" value="Genomic_DNA"/>
</dbReference>
<comment type="caution">
    <text evidence="1">The sequence shown here is derived from an EMBL/GenBank/DDBJ whole genome shotgun (WGS) entry which is preliminary data.</text>
</comment>